<reference evidence="1" key="1">
    <citation type="submission" date="2019-08" db="EMBL/GenBank/DDBJ databases">
        <authorList>
            <person name="Kucharzyk K."/>
            <person name="Murdoch R.W."/>
            <person name="Higgins S."/>
            <person name="Loffler F."/>
        </authorList>
    </citation>
    <scope>NUCLEOTIDE SEQUENCE</scope>
</reference>
<dbReference type="AlphaFoldDB" id="A0A645AH96"/>
<organism evidence="1">
    <name type="scientific">bioreactor metagenome</name>
    <dbReference type="NCBI Taxonomy" id="1076179"/>
    <lineage>
        <taxon>unclassified sequences</taxon>
        <taxon>metagenomes</taxon>
        <taxon>ecological metagenomes</taxon>
    </lineage>
</organism>
<protein>
    <submittedName>
        <fullName evidence="1">Uncharacterized protein</fullName>
    </submittedName>
</protein>
<accession>A0A645AH96</accession>
<comment type="caution">
    <text evidence="1">The sequence shown here is derived from an EMBL/GenBank/DDBJ whole genome shotgun (WGS) entry which is preliminary data.</text>
</comment>
<name>A0A645AH96_9ZZZZ</name>
<proteinExistence type="predicted"/>
<evidence type="ECO:0000313" key="1">
    <source>
        <dbReference type="EMBL" id="MPM52570.1"/>
    </source>
</evidence>
<dbReference type="EMBL" id="VSSQ01013921">
    <property type="protein sequence ID" value="MPM52570.1"/>
    <property type="molecule type" value="Genomic_DNA"/>
</dbReference>
<gene>
    <name evidence="1" type="ORF">SDC9_99330</name>
</gene>
<sequence>MGRDPENSSYLIDLKFPCLQKLRLFGRNGDRRILEPFLKYGDFIAVDAAAKGGLPALSYPFRVLYGAGVLQHAAGCCAVGKEFSAVFFGSDSKTHSIFCHCNRRIADQSVKA</sequence>